<dbReference type="InterPro" id="IPR000504">
    <property type="entry name" value="RRM_dom"/>
</dbReference>
<name>A0A2Z6SMC7_9GLOM</name>
<dbReference type="Proteomes" id="UP000247702">
    <property type="component" value="Unassembled WGS sequence"/>
</dbReference>
<dbReference type="Gene3D" id="1.10.1520.10">
    <property type="entry name" value="Ribonuclease III domain"/>
    <property type="match status" value="1"/>
</dbReference>
<dbReference type="Pfam" id="PF00076">
    <property type="entry name" value="RRM_1"/>
    <property type="match status" value="1"/>
</dbReference>
<dbReference type="GO" id="GO:0006396">
    <property type="term" value="P:RNA processing"/>
    <property type="evidence" value="ECO:0007669"/>
    <property type="project" value="InterPro"/>
</dbReference>
<dbReference type="SUPFAM" id="SSF69065">
    <property type="entry name" value="RNase III domain-like"/>
    <property type="match status" value="1"/>
</dbReference>
<dbReference type="InterPro" id="IPR036389">
    <property type="entry name" value="RNase_III_sf"/>
</dbReference>
<reference evidence="3 5" key="1">
    <citation type="submission" date="2017-11" db="EMBL/GenBank/DDBJ databases">
        <title>The genome of Rhizophagus clarus HR1 reveals common genetic basis of auxotrophy among arbuscular mycorrhizal fungi.</title>
        <authorList>
            <person name="Kobayashi Y."/>
        </authorList>
    </citation>
    <scope>NUCLEOTIDE SEQUENCE [LARGE SCALE GENOMIC DNA]</scope>
    <source>
        <strain evidence="3 5">HR1</strain>
    </source>
</reference>
<evidence type="ECO:0000313" key="5">
    <source>
        <dbReference type="Proteomes" id="UP000247702"/>
    </source>
</evidence>
<proteinExistence type="predicted"/>
<reference evidence="4" key="2">
    <citation type="submission" date="2019-10" db="EMBL/GenBank/DDBJ databases">
        <title>Conservation and host-specific expression of non-tandemly repeated heterogenous ribosome RNA gene in arbuscular mycorrhizal fungi.</title>
        <authorList>
            <person name="Maeda T."/>
            <person name="Kobayashi Y."/>
            <person name="Nakagawa T."/>
            <person name="Ezawa T."/>
            <person name="Yamaguchi K."/>
            <person name="Bino T."/>
            <person name="Nishimoto Y."/>
            <person name="Shigenobu S."/>
            <person name="Kawaguchi M."/>
        </authorList>
    </citation>
    <scope>NUCLEOTIDE SEQUENCE</scope>
    <source>
        <strain evidence="4">HR1</strain>
    </source>
</reference>
<evidence type="ECO:0000313" key="3">
    <source>
        <dbReference type="EMBL" id="GBC08277.1"/>
    </source>
</evidence>
<evidence type="ECO:0000256" key="1">
    <source>
        <dbReference type="PROSITE-ProRule" id="PRU00176"/>
    </source>
</evidence>
<evidence type="ECO:0000313" key="4">
    <source>
        <dbReference type="EMBL" id="GES80014.1"/>
    </source>
</evidence>
<dbReference type="AlphaFoldDB" id="A0A2Z6SMC7"/>
<sequence length="324" mass="37158">MSSLSNFATTFKSTVYVSGFSDNLSENEIKTTLERIGTMNIFEIKNTDKGQRYAVVNFVNHIDAKTARARAKRIFDDEEVRASFYESEFTRPLQPPTVISDVHNHLPSPSDIIHLQDDVLIREVFNSRGFKIKKKRSSKTITAPPPVQGIMQVDFSIQNANVDNCLLAHHGDKALYRILIDYLLANYEKRFGFDKLLWLADELAENNTLGYISRLTGLSSTAGITDTKIIKLDGDVFEAYISAIINKSKDKEIVNILIHNLFGGLVEEVLNNEDYSKSKNDYEAREKFYNIFPAYYIRLQQRQLNNNSYVRNIIPFFMSMTEHK</sequence>
<dbReference type="OrthoDB" id="2392202at2759"/>
<dbReference type="EMBL" id="BEXD01004204">
    <property type="protein sequence ID" value="GBC08277.1"/>
    <property type="molecule type" value="Genomic_DNA"/>
</dbReference>
<dbReference type="EMBL" id="BLAL01000047">
    <property type="protein sequence ID" value="GES80014.1"/>
    <property type="molecule type" value="Genomic_DNA"/>
</dbReference>
<dbReference type="GO" id="GO:0004525">
    <property type="term" value="F:ribonuclease III activity"/>
    <property type="evidence" value="ECO:0007669"/>
    <property type="project" value="InterPro"/>
</dbReference>
<dbReference type="Proteomes" id="UP000615446">
    <property type="component" value="Unassembled WGS sequence"/>
</dbReference>
<dbReference type="InterPro" id="IPR035979">
    <property type="entry name" value="RBD_domain_sf"/>
</dbReference>
<dbReference type="Gene3D" id="3.30.70.330">
    <property type="match status" value="1"/>
</dbReference>
<dbReference type="PROSITE" id="PS50102">
    <property type="entry name" value="RRM"/>
    <property type="match status" value="1"/>
</dbReference>
<keyword evidence="5" id="KW-1185">Reference proteome</keyword>
<evidence type="ECO:0000259" key="2">
    <source>
        <dbReference type="PROSITE" id="PS50102"/>
    </source>
</evidence>
<keyword evidence="1" id="KW-0694">RNA-binding</keyword>
<dbReference type="SMART" id="SM00360">
    <property type="entry name" value="RRM"/>
    <property type="match status" value="1"/>
</dbReference>
<gene>
    <name evidence="4" type="ORF">RCL2_000731500</name>
    <name evidence="3" type="ORF">RclHR1_00800004</name>
</gene>
<feature type="domain" description="RRM" evidence="2">
    <location>
        <begin position="13"/>
        <end position="87"/>
    </location>
</feature>
<dbReference type="CDD" id="cd00590">
    <property type="entry name" value="RRM_SF"/>
    <property type="match status" value="1"/>
</dbReference>
<comment type="caution">
    <text evidence="3">The sequence shown here is derived from an EMBL/GenBank/DDBJ whole genome shotgun (WGS) entry which is preliminary data.</text>
</comment>
<protein>
    <recommendedName>
        <fullName evidence="2">RRM domain-containing protein</fullName>
    </recommendedName>
</protein>
<organism evidence="3 5">
    <name type="scientific">Rhizophagus clarus</name>
    <dbReference type="NCBI Taxonomy" id="94130"/>
    <lineage>
        <taxon>Eukaryota</taxon>
        <taxon>Fungi</taxon>
        <taxon>Fungi incertae sedis</taxon>
        <taxon>Mucoromycota</taxon>
        <taxon>Glomeromycotina</taxon>
        <taxon>Glomeromycetes</taxon>
        <taxon>Glomerales</taxon>
        <taxon>Glomeraceae</taxon>
        <taxon>Rhizophagus</taxon>
    </lineage>
</organism>
<dbReference type="InterPro" id="IPR012677">
    <property type="entry name" value="Nucleotide-bd_a/b_plait_sf"/>
</dbReference>
<dbReference type="GO" id="GO:0003723">
    <property type="term" value="F:RNA binding"/>
    <property type="evidence" value="ECO:0007669"/>
    <property type="project" value="UniProtKB-UniRule"/>
</dbReference>
<dbReference type="SUPFAM" id="SSF54928">
    <property type="entry name" value="RNA-binding domain, RBD"/>
    <property type="match status" value="1"/>
</dbReference>
<accession>A0A2Z6SMC7</accession>